<proteinExistence type="inferred from homology"/>
<dbReference type="OrthoDB" id="5103at2759"/>
<dbReference type="KEGG" id="mng:MNEG_11576"/>
<dbReference type="Pfam" id="PF10520">
    <property type="entry name" value="Lipid_desat"/>
    <property type="match status" value="1"/>
</dbReference>
<dbReference type="InterPro" id="IPR019547">
    <property type="entry name" value="Lipid_desat"/>
</dbReference>
<feature type="compositionally biased region" description="Acidic residues" evidence="6">
    <location>
        <begin position="1"/>
        <end position="10"/>
    </location>
</feature>
<gene>
    <name evidence="8" type="ORF">MNEG_11576</name>
</gene>
<keyword evidence="3" id="KW-0812">Transmembrane</keyword>
<feature type="compositionally biased region" description="Low complexity" evidence="6">
    <location>
        <begin position="14"/>
        <end position="47"/>
    </location>
</feature>
<feature type="domain" description="Lipid desaturase" evidence="7">
    <location>
        <begin position="108"/>
        <end position="275"/>
    </location>
</feature>
<dbReference type="UniPathway" id="UPA00199"/>
<evidence type="ECO:0000313" key="8">
    <source>
        <dbReference type="EMBL" id="KIY96385.1"/>
    </source>
</evidence>
<dbReference type="AlphaFoldDB" id="A0A0D2MNU9"/>
<keyword evidence="5" id="KW-0472">Membrane</keyword>
<name>A0A0D2MNU9_9CHLO</name>
<evidence type="ECO:0000256" key="1">
    <source>
        <dbReference type="ARBA" id="ARBA00004141"/>
    </source>
</evidence>
<keyword evidence="4" id="KW-1133">Transmembrane helix</keyword>
<feature type="region of interest" description="Disordered" evidence="6">
    <location>
        <begin position="1"/>
        <end position="51"/>
    </location>
</feature>
<evidence type="ECO:0000256" key="3">
    <source>
        <dbReference type="ARBA" id="ARBA00022692"/>
    </source>
</evidence>
<reference evidence="8 9" key="1">
    <citation type="journal article" date="2013" name="BMC Genomics">
        <title>Reconstruction of the lipid metabolism for the microalga Monoraphidium neglectum from its genome sequence reveals characteristics suitable for biofuel production.</title>
        <authorList>
            <person name="Bogen C."/>
            <person name="Al-Dilaimi A."/>
            <person name="Albersmeier A."/>
            <person name="Wichmann J."/>
            <person name="Grundmann M."/>
            <person name="Rupp O."/>
            <person name="Lauersen K.J."/>
            <person name="Blifernez-Klassen O."/>
            <person name="Kalinowski J."/>
            <person name="Goesmann A."/>
            <person name="Mussgnug J.H."/>
            <person name="Kruse O."/>
        </authorList>
    </citation>
    <scope>NUCLEOTIDE SEQUENCE [LARGE SCALE GENOMIC DNA]</scope>
    <source>
        <strain evidence="8 9">SAG 48.87</strain>
    </source>
</reference>
<sequence length="292" mass="31712">MTVLEEDEVEALERAAAAPAASTSGSAALEQQQQQQQHREQQQQQQQVAAGASKRVIDEGELLTSTFEHRLFTFGPMALMAASLATAASHVGSGGDALAAAGAVFAAYVLSDIGTGFYHWGVDNYGDSKTPFFGSQIAAFQGHHQKPWTITQREFCNNVFQPATGPAALLLAVSPFLPVGPGFFLPSFIFLACMSQQFHAWSHMKKSELPGVVVALQDAGILIGRRAHGAHHKPNFDGNYCIVSGWWNEPLDNSGVFRFLEKAIAARTGVEPRCWYPPQDDWEEQAQPQAAR</sequence>
<dbReference type="Proteomes" id="UP000054498">
    <property type="component" value="Unassembled WGS sequence"/>
</dbReference>
<dbReference type="EMBL" id="KK103028">
    <property type="protein sequence ID" value="KIY96385.1"/>
    <property type="molecule type" value="Genomic_DNA"/>
</dbReference>
<dbReference type="GO" id="GO:0006631">
    <property type="term" value="P:fatty acid metabolic process"/>
    <property type="evidence" value="ECO:0007669"/>
    <property type="project" value="UniProtKB-UniPathway"/>
</dbReference>
<evidence type="ECO:0000256" key="6">
    <source>
        <dbReference type="SAM" id="MobiDB-lite"/>
    </source>
</evidence>
<evidence type="ECO:0000256" key="4">
    <source>
        <dbReference type="ARBA" id="ARBA00022989"/>
    </source>
</evidence>
<dbReference type="PANTHER" id="PTHR48231">
    <property type="entry name" value="TMEM189_B_DMAIN DOMAIN-CONTAINING PROTEIN"/>
    <property type="match status" value="1"/>
</dbReference>
<evidence type="ECO:0000259" key="7">
    <source>
        <dbReference type="Pfam" id="PF10520"/>
    </source>
</evidence>
<dbReference type="RefSeq" id="XP_013895405.1">
    <property type="nucleotide sequence ID" value="XM_014039951.1"/>
</dbReference>
<comment type="subcellular location">
    <subcellularLocation>
        <location evidence="1">Membrane</location>
        <topology evidence="1">Multi-pass membrane protein</topology>
    </subcellularLocation>
</comment>
<accession>A0A0D2MNU9</accession>
<evidence type="ECO:0000313" key="9">
    <source>
        <dbReference type="Proteomes" id="UP000054498"/>
    </source>
</evidence>
<organism evidence="8 9">
    <name type="scientific">Monoraphidium neglectum</name>
    <dbReference type="NCBI Taxonomy" id="145388"/>
    <lineage>
        <taxon>Eukaryota</taxon>
        <taxon>Viridiplantae</taxon>
        <taxon>Chlorophyta</taxon>
        <taxon>core chlorophytes</taxon>
        <taxon>Chlorophyceae</taxon>
        <taxon>CS clade</taxon>
        <taxon>Sphaeropleales</taxon>
        <taxon>Selenastraceae</taxon>
        <taxon>Monoraphidium</taxon>
    </lineage>
</organism>
<evidence type="ECO:0000256" key="2">
    <source>
        <dbReference type="ARBA" id="ARBA00007620"/>
    </source>
</evidence>
<dbReference type="PANTHER" id="PTHR48231:SF1">
    <property type="entry name" value="OS08G0187900 PROTEIN"/>
    <property type="match status" value="1"/>
</dbReference>
<dbReference type="STRING" id="145388.A0A0D2MNU9"/>
<dbReference type="GO" id="GO:0016020">
    <property type="term" value="C:membrane"/>
    <property type="evidence" value="ECO:0007669"/>
    <property type="project" value="UniProtKB-SubCell"/>
</dbReference>
<protein>
    <recommendedName>
        <fullName evidence="7">Lipid desaturase domain-containing protein</fullName>
    </recommendedName>
</protein>
<keyword evidence="9" id="KW-1185">Reference proteome</keyword>
<comment type="similarity">
    <text evidence="2">Belongs to the fatty acid desaturase CarF family.</text>
</comment>
<dbReference type="GeneID" id="25728852"/>
<evidence type="ECO:0000256" key="5">
    <source>
        <dbReference type="ARBA" id="ARBA00023136"/>
    </source>
</evidence>